<evidence type="ECO:0000313" key="2">
    <source>
        <dbReference type="EMBL" id="AUF82141.1"/>
    </source>
</evidence>
<reference evidence="2" key="1">
    <citation type="journal article" date="2018" name="Virology">
        <title>A giant virus infecting green algae encodes key fermentation genes.</title>
        <authorList>
            <person name="Schvarcz C.R."/>
            <person name="Steward G.F."/>
        </authorList>
    </citation>
    <scope>NUCLEOTIDE SEQUENCE [LARGE SCALE GENOMIC DNA]</scope>
</reference>
<sequence length="225" mass="26219">MSYIVVSLTALVGLMVFLFALMYMPMPQKPVEEITPDNRFSVPPSLYTVELSNLESDALAARPLDAYPASLMRKLVQIWHHNAVQYDVLDFYKHVIGSDGLDGTNSLDPAAISDKQIRYFFEIVGIFYRFDSRAPYEVSTWKQSCDIPDNWNPLYVWLLTAKYFNRRKAARDYVMWMWAKMMKEDKSSYKYKRYLNFNSDTLSVLMTADPGFGDLKIIRDQHFPN</sequence>
<keyword evidence="1" id="KW-1133">Transmembrane helix</keyword>
<evidence type="ECO:0000256" key="1">
    <source>
        <dbReference type="SAM" id="Phobius"/>
    </source>
</evidence>
<dbReference type="EMBL" id="KY322437">
    <property type="protein sequence ID" value="AUF82141.1"/>
    <property type="molecule type" value="Genomic_DNA"/>
</dbReference>
<name>A0A2P0VMN1_9VIRU</name>
<keyword evidence="3" id="KW-1185">Reference proteome</keyword>
<feature type="transmembrane region" description="Helical" evidence="1">
    <location>
        <begin position="6"/>
        <end position="24"/>
    </location>
</feature>
<gene>
    <name evidence="2" type="ORF">TetV_049</name>
</gene>
<keyword evidence="1" id="KW-0472">Membrane</keyword>
<evidence type="ECO:0000313" key="3">
    <source>
        <dbReference type="Proteomes" id="UP000244773"/>
    </source>
</evidence>
<proteinExistence type="predicted"/>
<accession>A0A2P0VMN1</accession>
<keyword evidence="1" id="KW-0812">Transmembrane</keyword>
<organism evidence="2">
    <name type="scientific">Tetraselmis virus 1</name>
    <dbReference type="NCBI Taxonomy" id="2060617"/>
    <lineage>
        <taxon>Viruses</taxon>
        <taxon>Varidnaviria</taxon>
        <taxon>Bamfordvirae</taxon>
        <taxon>Nucleocytoviricota</taxon>
        <taxon>Megaviricetes</taxon>
        <taxon>Imitervirales</taxon>
        <taxon>Allomimiviridae</taxon>
        <taxon>Oceanusvirus</taxon>
        <taxon>Oceanusvirus kaneohense</taxon>
    </lineage>
</organism>
<dbReference type="Proteomes" id="UP000244773">
    <property type="component" value="Segment"/>
</dbReference>
<protein>
    <submittedName>
        <fullName evidence="2">Uncharacterized protein</fullName>
    </submittedName>
</protein>